<dbReference type="Proteomes" id="UP000827549">
    <property type="component" value="Chromosome 7"/>
</dbReference>
<keyword evidence="9" id="KW-1185">Reference proteome</keyword>
<feature type="compositionally biased region" description="Basic and acidic residues" evidence="5">
    <location>
        <begin position="1"/>
        <end position="10"/>
    </location>
</feature>
<feature type="domain" description="Major facilitator superfamily (MFS) profile" evidence="7">
    <location>
        <begin position="77"/>
        <end position="574"/>
    </location>
</feature>
<keyword evidence="2 6" id="KW-0812">Transmembrane</keyword>
<dbReference type="PANTHER" id="PTHR23501:SF198">
    <property type="entry name" value="AZOLE RESISTANCE PROTEIN 1-RELATED"/>
    <property type="match status" value="1"/>
</dbReference>
<evidence type="ECO:0000256" key="2">
    <source>
        <dbReference type="ARBA" id="ARBA00022692"/>
    </source>
</evidence>
<dbReference type="GO" id="GO:0022857">
    <property type="term" value="F:transmembrane transporter activity"/>
    <property type="evidence" value="ECO:0007669"/>
    <property type="project" value="InterPro"/>
</dbReference>
<comment type="subcellular location">
    <subcellularLocation>
        <location evidence="1">Membrane</location>
        <topology evidence="1">Multi-pass membrane protein</topology>
    </subcellularLocation>
</comment>
<evidence type="ECO:0000259" key="7">
    <source>
        <dbReference type="PROSITE" id="PS50850"/>
    </source>
</evidence>
<name>A0AAF0YHU4_9TREE</name>
<organism evidence="8 9">
    <name type="scientific">Vanrija pseudolonga</name>
    <dbReference type="NCBI Taxonomy" id="143232"/>
    <lineage>
        <taxon>Eukaryota</taxon>
        <taxon>Fungi</taxon>
        <taxon>Dikarya</taxon>
        <taxon>Basidiomycota</taxon>
        <taxon>Agaricomycotina</taxon>
        <taxon>Tremellomycetes</taxon>
        <taxon>Trichosporonales</taxon>
        <taxon>Trichosporonaceae</taxon>
        <taxon>Vanrija</taxon>
    </lineage>
</organism>
<evidence type="ECO:0000256" key="5">
    <source>
        <dbReference type="SAM" id="MobiDB-lite"/>
    </source>
</evidence>
<dbReference type="InterPro" id="IPR036259">
    <property type="entry name" value="MFS_trans_sf"/>
</dbReference>
<dbReference type="Gene3D" id="1.20.1720.10">
    <property type="entry name" value="Multidrug resistance protein D"/>
    <property type="match status" value="1"/>
</dbReference>
<feature type="transmembrane region" description="Helical" evidence="6">
    <location>
        <begin position="347"/>
        <end position="368"/>
    </location>
</feature>
<dbReference type="GeneID" id="87812555"/>
<feature type="transmembrane region" description="Helical" evidence="6">
    <location>
        <begin position="111"/>
        <end position="130"/>
    </location>
</feature>
<feature type="transmembrane region" description="Helical" evidence="6">
    <location>
        <begin position="234"/>
        <end position="252"/>
    </location>
</feature>
<dbReference type="SUPFAM" id="SSF103473">
    <property type="entry name" value="MFS general substrate transporter"/>
    <property type="match status" value="1"/>
</dbReference>
<accession>A0AAF0YHU4</accession>
<proteinExistence type="predicted"/>
<dbReference type="InterPro" id="IPR011701">
    <property type="entry name" value="MFS"/>
</dbReference>
<feature type="transmembrane region" description="Helical" evidence="6">
    <location>
        <begin position="438"/>
        <end position="456"/>
    </location>
</feature>
<feature type="transmembrane region" description="Helical" evidence="6">
    <location>
        <begin position="201"/>
        <end position="222"/>
    </location>
</feature>
<feature type="transmembrane region" description="Helical" evidence="6">
    <location>
        <begin position="477"/>
        <end position="500"/>
    </location>
</feature>
<feature type="transmembrane region" description="Helical" evidence="6">
    <location>
        <begin position="273"/>
        <end position="295"/>
    </location>
</feature>
<feature type="transmembrane region" description="Helical" evidence="6">
    <location>
        <begin position="374"/>
        <end position="398"/>
    </location>
</feature>
<evidence type="ECO:0000256" key="3">
    <source>
        <dbReference type="ARBA" id="ARBA00022989"/>
    </source>
</evidence>
<reference evidence="8" key="1">
    <citation type="submission" date="2023-10" db="EMBL/GenBank/DDBJ databases">
        <authorList>
            <person name="Noh H."/>
        </authorList>
    </citation>
    <scope>NUCLEOTIDE SEQUENCE</scope>
    <source>
        <strain evidence="8">DUCC4014</strain>
    </source>
</reference>
<sequence length="612" mass="66162">MADAHSDKTAAMDPASSSKVDLKAGSGQSSPAASVHSASAPTPKSRSSKRDASGSSTPRENNHLVVDEMPAWRFWAIFVGILMSIFLFSLDQLIVATAIPKITAEFNSLTQLSWLASGFFLPLLGLNLIYSQWLEIFPSKVVIMFAVFIFEVGSLVCGVAPNMVVLILGRAIAGAGAAGIFSGGIIIIAEISPLHKRPQHLALIGVCFAIASVLGPLVGGAFSDHVSWRWCFYINLPLGGVALAQLLFFLPMKPPLGRRDSWTGWNKGMILQVLKCDWMGAAISMAWAVCLILALQWGGVTKKWNDGSVIACLVLTGVLPFVFFLWEWWIGPERQMFKIHLIFRRTVFGASLTLFMIFAVFMIDVYYLSVNLQAVYHFSATAAGVRLLPLIMVQIFFLILSSRIIPRIGYFKPIVVAGPAFLAIGSGLLYTIRYGHPIARLYGFQVILAVGIGLALQNSMLGVQIELKGEPQFVSAGMGMCTFVGFAGRIIGISLGGSVFENMIQRNLRTHVPQLPAQLVLAVVNDATAVWKLPEALQQPVLVQYQDTLSVVYIIGVPFAILGFFAALVMKNDKLPSKAETQAQNAAAKERAAAKAAEAKGDIEAAAGAEKE</sequence>
<dbReference type="Pfam" id="PF07690">
    <property type="entry name" value="MFS_1"/>
    <property type="match status" value="1"/>
</dbReference>
<dbReference type="PROSITE" id="PS50850">
    <property type="entry name" value="MFS"/>
    <property type="match status" value="1"/>
</dbReference>
<evidence type="ECO:0000313" key="9">
    <source>
        <dbReference type="Proteomes" id="UP000827549"/>
    </source>
</evidence>
<feature type="transmembrane region" description="Helical" evidence="6">
    <location>
        <begin position="142"/>
        <end position="161"/>
    </location>
</feature>
<keyword evidence="3 6" id="KW-1133">Transmembrane helix</keyword>
<protein>
    <submittedName>
        <fullName evidence="8">Rubrofusarin-specific efflux pump aurT</fullName>
    </submittedName>
</protein>
<feature type="compositionally biased region" description="Low complexity" evidence="5">
    <location>
        <begin position="29"/>
        <end position="45"/>
    </location>
</feature>
<dbReference type="AlphaFoldDB" id="A0AAF0YHU4"/>
<evidence type="ECO:0000256" key="1">
    <source>
        <dbReference type="ARBA" id="ARBA00004141"/>
    </source>
</evidence>
<feature type="transmembrane region" description="Helical" evidence="6">
    <location>
        <begin position="74"/>
        <end position="99"/>
    </location>
</feature>
<feature type="region of interest" description="Disordered" evidence="5">
    <location>
        <begin position="1"/>
        <end position="60"/>
    </location>
</feature>
<dbReference type="Gene3D" id="1.20.1250.20">
    <property type="entry name" value="MFS general substrate transporter like domains"/>
    <property type="match status" value="1"/>
</dbReference>
<dbReference type="EMBL" id="CP086720">
    <property type="protein sequence ID" value="WOO85907.1"/>
    <property type="molecule type" value="Genomic_DNA"/>
</dbReference>
<feature type="transmembrane region" description="Helical" evidence="6">
    <location>
        <begin position="410"/>
        <end position="432"/>
    </location>
</feature>
<gene>
    <name evidence="8" type="primary">aurT</name>
    <name evidence="8" type="ORF">LOC62_07G009393</name>
</gene>
<dbReference type="RefSeq" id="XP_062631933.1">
    <property type="nucleotide sequence ID" value="XM_062775949.1"/>
</dbReference>
<feature type="transmembrane region" description="Helical" evidence="6">
    <location>
        <begin position="167"/>
        <end position="189"/>
    </location>
</feature>
<feature type="transmembrane region" description="Helical" evidence="6">
    <location>
        <begin position="307"/>
        <end position="326"/>
    </location>
</feature>
<keyword evidence="4 6" id="KW-0472">Membrane</keyword>
<dbReference type="PANTHER" id="PTHR23501">
    <property type="entry name" value="MAJOR FACILITATOR SUPERFAMILY"/>
    <property type="match status" value="1"/>
</dbReference>
<evidence type="ECO:0000313" key="8">
    <source>
        <dbReference type="EMBL" id="WOO85907.1"/>
    </source>
</evidence>
<dbReference type="GO" id="GO:0005886">
    <property type="term" value="C:plasma membrane"/>
    <property type="evidence" value="ECO:0007669"/>
    <property type="project" value="TreeGrafter"/>
</dbReference>
<evidence type="ECO:0000256" key="6">
    <source>
        <dbReference type="SAM" id="Phobius"/>
    </source>
</evidence>
<feature type="transmembrane region" description="Helical" evidence="6">
    <location>
        <begin position="550"/>
        <end position="570"/>
    </location>
</feature>
<dbReference type="InterPro" id="IPR020846">
    <property type="entry name" value="MFS_dom"/>
</dbReference>
<evidence type="ECO:0000256" key="4">
    <source>
        <dbReference type="ARBA" id="ARBA00023136"/>
    </source>
</evidence>